<name>A0A7X6QZ49_9CELL</name>
<dbReference type="GO" id="GO:0030649">
    <property type="term" value="P:aminoglycoside antibiotic catabolic process"/>
    <property type="evidence" value="ECO:0007669"/>
    <property type="project" value="TreeGrafter"/>
</dbReference>
<keyword evidence="7" id="KW-1185">Reference proteome</keyword>
<comment type="subunit">
    <text evidence="4">Homohexamer; trimer of dimers.</text>
</comment>
<protein>
    <submittedName>
        <fullName evidence="6">GNAT family N-acetyltransferase</fullName>
    </submittedName>
</protein>
<feature type="binding site" evidence="4">
    <location>
        <begin position="83"/>
        <end position="85"/>
    </location>
    <ligand>
        <name>acetyl-CoA</name>
        <dbReference type="ChEBI" id="CHEBI:57288"/>
    </ligand>
</feature>
<evidence type="ECO:0000256" key="2">
    <source>
        <dbReference type="ARBA" id="ARBA00022679"/>
    </source>
</evidence>
<dbReference type="InterPro" id="IPR016181">
    <property type="entry name" value="Acyl_CoA_acyltransferase"/>
</dbReference>
<dbReference type="AlphaFoldDB" id="A0A7X6QZ49"/>
<evidence type="ECO:0000259" key="5">
    <source>
        <dbReference type="PROSITE" id="PS51186"/>
    </source>
</evidence>
<proteinExistence type="inferred from homology"/>
<dbReference type="GO" id="GO:0034069">
    <property type="term" value="F:aminoglycoside N-acetyltransferase activity"/>
    <property type="evidence" value="ECO:0007669"/>
    <property type="project" value="TreeGrafter"/>
</dbReference>
<evidence type="ECO:0000313" key="7">
    <source>
        <dbReference type="Proteomes" id="UP000581206"/>
    </source>
</evidence>
<dbReference type="SUPFAM" id="SSF55729">
    <property type="entry name" value="Acyl-CoA N-acyltransferases (Nat)"/>
    <property type="match status" value="1"/>
</dbReference>
<feature type="active site" description="Proton donor" evidence="4">
    <location>
        <position position="124"/>
    </location>
</feature>
<dbReference type="InterPro" id="IPR051554">
    <property type="entry name" value="Acetyltransferase_Eis"/>
</dbReference>
<sequence>MLPDEYQLITVPESRLAEFRAVDEFGFAEHVDEETLKQLTFSIPFDRTRAVQRDGELTAVHGSFPFELTLPGGTARCAGLTWVAVRPDHRRRGLLTAMIADHLARSAERGEAVSALFAAEPAIYGRFGYGSAADTLRLTLPRGAKLRDVPGSAELTVRFETADREQHEQAIIDLQAAAWSARPGWVNRSTEGLRRSLLVDPPAWRDGAEPLRLVTVRRGTELVGYALVARKEKWDEADNPAYTAKVRSHGALDPAAAHRLWTFLLDLDLVSTVSASFAPDDMLPQLLVDQRKVKPLLIDNVWVRVVDLPAALAARDYARDVDVVLAVRDRLLPANDGTWRLTVTGGDATVTRTDDAPQLTLDVRELGALLLGGRSLAAQVRAGLVQAQDPEPVAALDAALRWHTAPHTPWGF</sequence>
<dbReference type="InterPro" id="IPR025559">
    <property type="entry name" value="Eis_dom"/>
</dbReference>
<evidence type="ECO:0000256" key="4">
    <source>
        <dbReference type="HAMAP-Rule" id="MF_01812"/>
    </source>
</evidence>
<dbReference type="HAMAP" id="MF_01812">
    <property type="entry name" value="Eis"/>
    <property type="match status" value="1"/>
</dbReference>
<comment type="caution">
    <text evidence="6">The sequence shown here is derived from an EMBL/GenBank/DDBJ whole genome shotgun (WGS) entry which is preliminary data.</text>
</comment>
<evidence type="ECO:0000256" key="3">
    <source>
        <dbReference type="ARBA" id="ARBA00023315"/>
    </source>
</evidence>
<dbReference type="PANTHER" id="PTHR37817:SF1">
    <property type="entry name" value="N-ACETYLTRANSFERASE EIS"/>
    <property type="match status" value="1"/>
</dbReference>
<dbReference type="InterPro" id="IPR036527">
    <property type="entry name" value="SCP2_sterol-bd_dom_sf"/>
</dbReference>
<dbReference type="Pfam" id="PF17668">
    <property type="entry name" value="Acetyltransf_17"/>
    <property type="match status" value="1"/>
</dbReference>
<accession>A0A7X6QZ49</accession>
<dbReference type="Gene3D" id="3.40.630.30">
    <property type="match status" value="2"/>
</dbReference>
<dbReference type="SUPFAM" id="SSF55718">
    <property type="entry name" value="SCP-like"/>
    <property type="match status" value="1"/>
</dbReference>
<keyword evidence="3 4" id="KW-0012">Acyltransferase</keyword>
<keyword evidence="2 4" id="KW-0808">Transferase</keyword>
<dbReference type="Pfam" id="PF13530">
    <property type="entry name" value="SCP2_2"/>
    <property type="match status" value="1"/>
</dbReference>
<dbReference type="PANTHER" id="PTHR37817">
    <property type="entry name" value="N-ACETYLTRANSFERASE EIS"/>
    <property type="match status" value="1"/>
</dbReference>
<dbReference type="EMBL" id="JAAXOX010000003">
    <property type="protein sequence ID" value="NKY22732.1"/>
    <property type="molecule type" value="Genomic_DNA"/>
</dbReference>
<dbReference type="Proteomes" id="UP000581206">
    <property type="component" value="Unassembled WGS sequence"/>
</dbReference>
<dbReference type="Pfam" id="PF13527">
    <property type="entry name" value="Acetyltransf_9"/>
    <property type="match status" value="1"/>
</dbReference>
<dbReference type="InterPro" id="IPR041380">
    <property type="entry name" value="Acetyltransf_17"/>
</dbReference>
<gene>
    <name evidence="6" type="ORF">HGA03_08655</name>
</gene>
<reference evidence="6 7" key="1">
    <citation type="submission" date="2020-04" db="EMBL/GenBank/DDBJ databases">
        <title>MicrobeNet Type strains.</title>
        <authorList>
            <person name="Nicholson A.C."/>
        </authorList>
    </citation>
    <scope>NUCLEOTIDE SEQUENCE [LARGE SCALE GENOMIC DNA]</scope>
    <source>
        <strain evidence="6 7">ATCC BAA-788</strain>
    </source>
</reference>
<dbReference type="RefSeq" id="WP_168629838.1">
    <property type="nucleotide sequence ID" value="NZ_BONL01000016.1"/>
</dbReference>
<comment type="caution">
    <text evidence="4">Lacks conserved residue(s) required for the propagation of feature annotation.</text>
</comment>
<evidence type="ECO:0000256" key="1">
    <source>
        <dbReference type="ARBA" id="ARBA00009213"/>
    </source>
</evidence>
<comment type="similarity">
    <text evidence="1 4">Belongs to the acetyltransferase Eis family.</text>
</comment>
<feature type="domain" description="N-acetyltransferase" evidence="5">
    <location>
        <begin position="6"/>
        <end position="148"/>
    </location>
</feature>
<feature type="binding site" evidence="4">
    <location>
        <begin position="91"/>
        <end position="96"/>
    </location>
    <ligand>
        <name>acetyl-CoA</name>
        <dbReference type="ChEBI" id="CHEBI:57288"/>
    </ligand>
</feature>
<dbReference type="NCBIfam" id="NF002367">
    <property type="entry name" value="PRK01346.1-4"/>
    <property type="match status" value="1"/>
</dbReference>
<dbReference type="PROSITE" id="PS51186">
    <property type="entry name" value="GNAT"/>
    <property type="match status" value="1"/>
</dbReference>
<dbReference type="CDD" id="cd04301">
    <property type="entry name" value="NAT_SF"/>
    <property type="match status" value="1"/>
</dbReference>
<dbReference type="Gene3D" id="3.30.1050.10">
    <property type="entry name" value="SCP2 sterol-binding domain"/>
    <property type="match status" value="1"/>
</dbReference>
<evidence type="ECO:0000313" key="6">
    <source>
        <dbReference type="EMBL" id="NKY22732.1"/>
    </source>
</evidence>
<dbReference type="InterPro" id="IPR022902">
    <property type="entry name" value="NAcTrfase_Eis"/>
</dbReference>
<organism evidence="6 7">
    <name type="scientific">Cellulomonas denverensis</name>
    <dbReference type="NCBI Taxonomy" id="264297"/>
    <lineage>
        <taxon>Bacteria</taxon>
        <taxon>Bacillati</taxon>
        <taxon>Actinomycetota</taxon>
        <taxon>Actinomycetes</taxon>
        <taxon>Micrococcales</taxon>
        <taxon>Cellulomonadaceae</taxon>
        <taxon>Cellulomonas</taxon>
    </lineage>
</organism>
<dbReference type="InterPro" id="IPR000182">
    <property type="entry name" value="GNAT_dom"/>
</dbReference>
<feature type="active site" description="Proton acceptor; via carboxylate" evidence="4">
    <location>
        <position position="412"/>
    </location>
</feature>